<name>A0A9R1WL48_LACSA</name>
<dbReference type="Proteomes" id="UP000235145">
    <property type="component" value="Unassembled WGS sequence"/>
</dbReference>
<dbReference type="Pfam" id="PF22909">
    <property type="entry name" value="Caulimovir_coat_dom"/>
    <property type="match status" value="1"/>
</dbReference>
<evidence type="ECO:0000313" key="1">
    <source>
        <dbReference type="EMBL" id="KAJ0224757.1"/>
    </source>
</evidence>
<sequence length="338" mass="39946">MELGFSEFEKEEHIYYDLSIIDYIEEETYTSFKTEEINKTIEHIINRKFTELNIQDEVDDMIIECITDLGLTYEETYNKLQEYYNLPLVENISQGKTMLSDFYKKNKKRPKMEWSAPNTSTEDSIGREIWSQPTWKHVIIRKQKPQLWMDEILSWEQVVVRMWETNRKDSMDMFAYLETTALGIWQSKKAQDPDEINKLKALGDNPYNFTSQIRTLILEVGPAKNNTLIQDTTIRNLEQLSIADMKYINEFILDFTRLLSQTGQAMDDNLCDKYFIKLPGDLGRYIHETWKQQYGEQKNLGIGPRITYTFTILEDKCKEVALQEQLKKNAYAFCKSVI</sequence>
<comment type="caution">
    <text evidence="1">The sequence shown here is derived from an EMBL/GenBank/DDBJ whole genome shotgun (WGS) entry which is preliminary data.</text>
</comment>
<dbReference type="EMBL" id="NBSK02000001">
    <property type="protein sequence ID" value="KAJ0224757.1"/>
    <property type="molecule type" value="Genomic_DNA"/>
</dbReference>
<protein>
    <submittedName>
        <fullName evidence="1">Uncharacterized protein</fullName>
    </submittedName>
</protein>
<reference evidence="1 2" key="1">
    <citation type="journal article" date="2017" name="Nat. Commun.">
        <title>Genome assembly with in vitro proximity ligation data and whole-genome triplication in lettuce.</title>
        <authorList>
            <person name="Reyes-Chin-Wo S."/>
            <person name="Wang Z."/>
            <person name="Yang X."/>
            <person name="Kozik A."/>
            <person name="Arikit S."/>
            <person name="Song C."/>
            <person name="Xia L."/>
            <person name="Froenicke L."/>
            <person name="Lavelle D.O."/>
            <person name="Truco M.J."/>
            <person name="Xia R."/>
            <person name="Zhu S."/>
            <person name="Xu C."/>
            <person name="Xu H."/>
            <person name="Xu X."/>
            <person name="Cox K."/>
            <person name="Korf I."/>
            <person name="Meyers B.C."/>
            <person name="Michelmore R.W."/>
        </authorList>
    </citation>
    <scope>NUCLEOTIDE SEQUENCE [LARGE SCALE GENOMIC DNA]</scope>
    <source>
        <strain evidence="2">cv. Salinas</strain>
        <tissue evidence="1">Seedlings</tissue>
    </source>
</reference>
<keyword evidence="2" id="KW-1185">Reference proteome</keyword>
<evidence type="ECO:0000313" key="2">
    <source>
        <dbReference type="Proteomes" id="UP000235145"/>
    </source>
</evidence>
<gene>
    <name evidence="1" type="ORF">LSAT_V11C100030830</name>
</gene>
<accession>A0A9R1WL48</accession>
<dbReference type="AlphaFoldDB" id="A0A9R1WL48"/>
<proteinExistence type="predicted"/>
<organism evidence="1 2">
    <name type="scientific">Lactuca sativa</name>
    <name type="common">Garden lettuce</name>
    <dbReference type="NCBI Taxonomy" id="4236"/>
    <lineage>
        <taxon>Eukaryota</taxon>
        <taxon>Viridiplantae</taxon>
        <taxon>Streptophyta</taxon>
        <taxon>Embryophyta</taxon>
        <taxon>Tracheophyta</taxon>
        <taxon>Spermatophyta</taxon>
        <taxon>Magnoliopsida</taxon>
        <taxon>eudicotyledons</taxon>
        <taxon>Gunneridae</taxon>
        <taxon>Pentapetalae</taxon>
        <taxon>asterids</taxon>
        <taxon>campanulids</taxon>
        <taxon>Asterales</taxon>
        <taxon>Asteraceae</taxon>
        <taxon>Cichorioideae</taxon>
        <taxon>Cichorieae</taxon>
        <taxon>Lactucinae</taxon>
        <taxon>Lactuca</taxon>
    </lineage>
</organism>